<dbReference type="Pfam" id="PF20446">
    <property type="entry name" value="ABC_N"/>
    <property type="match status" value="1"/>
</dbReference>
<dbReference type="Pfam" id="PF09818">
    <property type="entry name" value="ABC_ATPase"/>
    <property type="match status" value="1"/>
</dbReference>
<sequence>MKTREDLTQHLQRIDGRPYPAYKDIRGRYDFGFFSLYVDKVQGDPFASPSRLSVILPHVESELPTDLFSNASRRTGTENYLALEFSKACRQASGRMGSGKSGLIAIDTPGQELLQRSCLEIDEDSTIIRFSVGLPANGRRIRGRSAAELLCEELPGIVEDTLCYDHIDTSKIKSFADTAEDADTLRSQLAGRGLVAFAADDAILPRASGIDQRPMQGAVPFRSPDSLRQSFDLPHAGTVSGMAIPEGVTLIVGGGYHGKSTLLAALERGVYNHRPGDGRELVVTRRDATKVRAEDGRSVAKVDLSPFIGQLPGGKDSSAFSTENASGSSSQAASIIEALEAGSRTLLLDEDISATNLLIRDARMQKLIARDKEPITPFVQRARSLYEECGVSTVIVLGGSGDYFEPANLVVALDNYIPQDLTVEAKALCDSPRNEIPLDPETLALSPQDSKRFARSESINPYARGRSRVKTRDSRSLTFGDDEIDLSLIPQLIDNSQAKTIGAALLFALEEGYFENAPIPLALNKSLEAAETDRLSTLGKGDFAEIRLQELTAALNRLRSLQIK</sequence>
<keyword evidence="5" id="KW-1185">Reference proteome</keyword>
<evidence type="ECO:0000313" key="5">
    <source>
        <dbReference type="Proteomes" id="UP000617628"/>
    </source>
</evidence>
<dbReference type="PANTHER" id="PTHR38149">
    <property type="entry name" value="ATPASE"/>
    <property type="match status" value="1"/>
</dbReference>
<comment type="caution">
    <text evidence="4">The sequence shown here is derived from an EMBL/GenBank/DDBJ whole genome shotgun (WGS) entry which is preliminary data.</text>
</comment>
<protein>
    <submittedName>
        <fullName evidence="4">ABC-ATPase domain-containing protein</fullName>
    </submittedName>
</protein>
<dbReference type="PANTHER" id="PTHR38149:SF1">
    <property type="entry name" value="ATPASE"/>
    <property type="match status" value="1"/>
</dbReference>
<dbReference type="InterPro" id="IPR049069">
    <property type="entry name" value="MRB1590-like_C"/>
</dbReference>
<evidence type="ECO:0000259" key="1">
    <source>
        <dbReference type="Pfam" id="PF09818"/>
    </source>
</evidence>
<dbReference type="Proteomes" id="UP000617628">
    <property type="component" value="Unassembled WGS sequence"/>
</dbReference>
<organism evidence="4 5">
    <name type="scientific">Pelagicoccus mobilis</name>
    <dbReference type="NCBI Taxonomy" id="415221"/>
    <lineage>
        <taxon>Bacteria</taxon>
        <taxon>Pseudomonadati</taxon>
        <taxon>Verrucomicrobiota</taxon>
        <taxon>Opitutia</taxon>
        <taxon>Puniceicoccales</taxon>
        <taxon>Pelagicoccaceae</taxon>
        <taxon>Pelagicoccus</taxon>
    </lineage>
</organism>
<feature type="domain" description="MRB1590-like C-terminal" evidence="3">
    <location>
        <begin position="468"/>
        <end position="564"/>
    </location>
</feature>
<dbReference type="RefSeq" id="WP_200357628.1">
    <property type="nucleotide sequence ID" value="NZ_JAENIL010000047.1"/>
</dbReference>
<dbReference type="InterPro" id="IPR046833">
    <property type="entry name" value="ABC_N"/>
</dbReference>
<evidence type="ECO:0000313" key="4">
    <source>
        <dbReference type="EMBL" id="MBK1879415.1"/>
    </source>
</evidence>
<name>A0A934RX90_9BACT</name>
<dbReference type="AlphaFoldDB" id="A0A934RX90"/>
<dbReference type="InterPro" id="IPR019195">
    <property type="entry name" value="ABC_ATPase_put"/>
</dbReference>
<dbReference type="Pfam" id="PF21117">
    <property type="entry name" value="MRB1590_C"/>
    <property type="match status" value="1"/>
</dbReference>
<feature type="domain" description="ATPase of the ABC class N-terminal" evidence="2">
    <location>
        <begin position="5"/>
        <end position="164"/>
    </location>
</feature>
<reference evidence="4" key="1">
    <citation type="submission" date="2021-01" db="EMBL/GenBank/DDBJ databases">
        <title>Modified the classification status of verrucomicrobia.</title>
        <authorList>
            <person name="Feng X."/>
        </authorList>
    </citation>
    <scope>NUCLEOTIDE SEQUENCE</scope>
    <source>
        <strain evidence="4">KCTC 13126</strain>
    </source>
</reference>
<proteinExistence type="predicted"/>
<accession>A0A934RX90</accession>
<dbReference type="EMBL" id="JAENIL010000047">
    <property type="protein sequence ID" value="MBK1879415.1"/>
    <property type="molecule type" value="Genomic_DNA"/>
</dbReference>
<dbReference type="InterPro" id="IPR046834">
    <property type="entry name" value="ABC_ATPase_C"/>
</dbReference>
<evidence type="ECO:0000259" key="2">
    <source>
        <dbReference type="Pfam" id="PF20446"/>
    </source>
</evidence>
<evidence type="ECO:0000259" key="3">
    <source>
        <dbReference type="Pfam" id="PF21117"/>
    </source>
</evidence>
<feature type="domain" description="ATPase of the ABC class C-terminal" evidence="1">
    <location>
        <begin position="170"/>
        <end position="431"/>
    </location>
</feature>
<gene>
    <name evidence="4" type="ORF">JIN87_21185</name>
</gene>